<dbReference type="Pfam" id="PF08241">
    <property type="entry name" value="Methyltransf_11"/>
    <property type="match status" value="1"/>
</dbReference>
<feature type="domain" description="Methyltransferase type 11" evidence="1">
    <location>
        <begin position="46"/>
        <end position="143"/>
    </location>
</feature>
<dbReference type="EMBL" id="LT618793">
    <property type="protein sequence ID" value="SCQ74613.1"/>
    <property type="molecule type" value="Genomic_DNA"/>
</dbReference>
<protein>
    <submittedName>
        <fullName evidence="2">UbiE family methyltransferase</fullName>
    </submittedName>
</protein>
<dbReference type="GO" id="GO:0008757">
    <property type="term" value="F:S-adenosylmethionine-dependent methyltransferase activity"/>
    <property type="evidence" value="ECO:0007669"/>
    <property type="project" value="InterPro"/>
</dbReference>
<evidence type="ECO:0000259" key="1">
    <source>
        <dbReference type="Pfam" id="PF08241"/>
    </source>
</evidence>
<dbReference type="SUPFAM" id="SSF53335">
    <property type="entry name" value="S-adenosyl-L-methionine-dependent methyltransferases"/>
    <property type="match status" value="1"/>
</dbReference>
<dbReference type="Gene3D" id="3.40.50.150">
    <property type="entry name" value="Vaccinia Virus protein VP39"/>
    <property type="match status" value="1"/>
</dbReference>
<evidence type="ECO:0000313" key="2">
    <source>
        <dbReference type="EMBL" id="SCQ74613.1"/>
    </source>
</evidence>
<dbReference type="GO" id="GO:0032259">
    <property type="term" value="P:methylation"/>
    <property type="evidence" value="ECO:0007669"/>
    <property type="project" value="UniProtKB-KW"/>
</dbReference>
<dbReference type="PANTHER" id="PTHR42912:SF93">
    <property type="entry name" value="N6-ADENOSINE-METHYLTRANSFERASE TMT1A"/>
    <property type="match status" value="1"/>
</dbReference>
<dbReference type="RefSeq" id="WP_036940513.1">
    <property type="nucleotide sequence ID" value="NZ_CCYN01000013.1"/>
</dbReference>
<accession>A0A0A8THM7</accession>
<dbReference type="PANTHER" id="PTHR42912">
    <property type="entry name" value="METHYLTRANSFERASE"/>
    <property type="match status" value="1"/>
</dbReference>
<name>A0A0A8THM7_9ACTN</name>
<dbReference type="OrthoDB" id="9795634at2"/>
<dbReference type="AlphaFoldDB" id="A0A0A8THM7"/>
<keyword evidence="2" id="KW-0489">Methyltransferase</keyword>
<dbReference type="InterPro" id="IPR013216">
    <property type="entry name" value="Methyltransf_11"/>
</dbReference>
<organism evidence="2 3">
    <name type="scientific">Propionibacterium freudenreichii</name>
    <dbReference type="NCBI Taxonomy" id="1744"/>
    <lineage>
        <taxon>Bacteria</taxon>
        <taxon>Bacillati</taxon>
        <taxon>Actinomycetota</taxon>
        <taxon>Actinomycetes</taxon>
        <taxon>Propionibacteriales</taxon>
        <taxon>Propionibacteriaceae</taxon>
        <taxon>Propionibacterium</taxon>
    </lineage>
</organism>
<gene>
    <name evidence="2" type="ORF">PFR_JS23_228</name>
</gene>
<reference evidence="2 3" key="1">
    <citation type="submission" date="2016-09" db="EMBL/GenBank/DDBJ databases">
        <authorList>
            <person name="Laine KS P."/>
        </authorList>
    </citation>
    <scope>NUCLEOTIDE SEQUENCE [LARGE SCALE GENOMIC DNA]</scope>
    <source>
        <strain evidence="2">PFRJS-23</strain>
    </source>
</reference>
<dbReference type="Proteomes" id="UP000250080">
    <property type="component" value="Chromosome I"/>
</dbReference>
<dbReference type="GeneID" id="61221339"/>
<dbReference type="InterPro" id="IPR050508">
    <property type="entry name" value="Methyltransf_Superfamily"/>
</dbReference>
<proteinExistence type="predicted"/>
<keyword evidence="2" id="KW-0808">Transferase</keyword>
<evidence type="ECO:0000313" key="3">
    <source>
        <dbReference type="Proteomes" id="UP000250080"/>
    </source>
</evidence>
<sequence length="272" mass="29096">MRATPTEHTHYTHGYAPSVLASHRARTARNSAGYLLPLLRGGMSLLDVGSGAGTITADLAALVAPGHVTALEVTDEAVAVTRAGLEAAGTGTVEVRRGDVADLPFDDDSFDAVHAHQVLQHVGDPVVALREMMRVARPGGVVAVRDSDYAGFTWWPESAGLTRWLELYRAAARANGGEPDAGRRLLAWAHGAGATEVTASSSTWCYADDAARQLWGGTWAQRILDSSIAEQLTSSGMATRDELEQISQAWRHWAADPDGWFSLLHGEILIHV</sequence>
<dbReference type="InterPro" id="IPR029063">
    <property type="entry name" value="SAM-dependent_MTases_sf"/>
</dbReference>
<dbReference type="CDD" id="cd02440">
    <property type="entry name" value="AdoMet_MTases"/>
    <property type="match status" value="1"/>
</dbReference>